<evidence type="ECO:0000259" key="3">
    <source>
        <dbReference type="Pfam" id="PF26526"/>
    </source>
</evidence>
<dbReference type="Pfam" id="PF26526">
    <property type="entry name" value="DUF8175"/>
    <property type="match status" value="1"/>
</dbReference>
<feature type="domain" description="DUF8175" evidence="3">
    <location>
        <begin position="136"/>
        <end position="318"/>
    </location>
</feature>
<feature type="compositionally biased region" description="Low complexity" evidence="1">
    <location>
        <begin position="49"/>
        <end position="80"/>
    </location>
</feature>
<evidence type="ECO:0000256" key="2">
    <source>
        <dbReference type="SAM" id="Phobius"/>
    </source>
</evidence>
<evidence type="ECO:0000313" key="5">
    <source>
        <dbReference type="Proteomes" id="UP000664332"/>
    </source>
</evidence>
<reference evidence="4" key="1">
    <citation type="submission" date="2021-03" db="EMBL/GenBank/DDBJ databases">
        <authorList>
            <person name="Sun Q."/>
        </authorList>
    </citation>
    <scope>NUCLEOTIDE SEQUENCE</scope>
    <source>
        <strain evidence="4">CCM 8862</strain>
    </source>
</reference>
<keyword evidence="5" id="KW-1185">Reference proteome</keyword>
<name>A0A939E2F7_9CORY</name>
<proteinExistence type="predicted"/>
<dbReference type="AlphaFoldDB" id="A0A939E2F7"/>
<gene>
    <name evidence="4" type="ORF">JZY06_11390</name>
</gene>
<evidence type="ECO:0000313" key="4">
    <source>
        <dbReference type="EMBL" id="MBN9645209.1"/>
    </source>
</evidence>
<dbReference type="Proteomes" id="UP000664332">
    <property type="component" value="Unassembled WGS sequence"/>
</dbReference>
<feature type="compositionally biased region" description="Low complexity" evidence="1">
    <location>
        <begin position="89"/>
        <end position="109"/>
    </location>
</feature>
<dbReference type="EMBL" id="JAFLEQ010000017">
    <property type="protein sequence ID" value="MBN9645209.1"/>
    <property type="molecule type" value="Genomic_DNA"/>
</dbReference>
<feature type="transmembrane region" description="Helical" evidence="2">
    <location>
        <begin position="12"/>
        <end position="31"/>
    </location>
</feature>
<sequence length="333" mass="34005">MPRRHRLTMPNRPTIVIIVVVAVCFGLYLKWTAQPAPPGPGVDIARQSGATGHPAATGAPAAATPAATATGEPDPATGTPVPAGSSTGTPTPLAQTSTPTPTTAAATPSSTPPDTSPAPGTAATVHRDAVGHLVVQPNNPGGDPLPQVTTSDQPTPLDGVEAGYTPSVVVVQWQRLRPATATSQAFDIAVSATDGPTAVDNGVPTGFARTPLGAALAAWAIYQSVGRGGEAATRAVLEYITDPQLVATATQMAATPGGTQWPTGESLGTSRGFTVTDYSPDRATIRYAIPAGGNWRAVELSVVYTDGRWTMGAPKQGKFTIITAEEEAAYTQW</sequence>
<organism evidence="4 5">
    <name type="scientific">Corynebacterium mendelii</name>
    <dbReference type="NCBI Taxonomy" id="2765362"/>
    <lineage>
        <taxon>Bacteria</taxon>
        <taxon>Bacillati</taxon>
        <taxon>Actinomycetota</taxon>
        <taxon>Actinomycetes</taxon>
        <taxon>Mycobacteriales</taxon>
        <taxon>Corynebacteriaceae</taxon>
        <taxon>Corynebacterium</taxon>
    </lineage>
</organism>
<keyword evidence="2" id="KW-0812">Transmembrane</keyword>
<protein>
    <recommendedName>
        <fullName evidence="3">DUF8175 domain-containing protein</fullName>
    </recommendedName>
</protein>
<evidence type="ECO:0000256" key="1">
    <source>
        <dbReference type="SAM" id="MobiDB-lite"/>
    </source>
</evidence>
<dbReference type="RefSeq" id="WP_207279679.1">
    <property type="nucleotide sequence ID" value="NZ_JAFLEQ010000017.1"/>
</dbReference>
<accession>A0A939E2F7</accession>
<keyword evidence="2" id="KW-1133">Transmembrane helix</keyword>
<feature type="region of interest" description="Disordered" evidence="1">
    <location>
        <begin position="40"/>
        <end position="156"/>
    </location>
</feature>
<comment type="caution">
    <text evidence="4">The sequence shown here is derived from an EMBL/GenBank/DDBJ whole genome shotgun (WGS) entry which is preliminary data.</text>
</comment>
<keyword evidence="2" id="KW-0472">Membrane</keyword>
<dbReference type="InterPro" id="IPR058488">
    <property type="entry name" value="DUF8175"/>
</dbReference>